<dbReference type="Gene3D" id="3.40.50.150">
    <property type="entry name" value="Vaccinia Virus protein VP39"/>
    <property type="match status" value="1"/>
</dbReference>
<dbReference type="GO" id="GO:0008168">
    <property type="term" value="F:methyltransferase activity"/>
    <property type="evidence" value="ECO:0007669"/>
    <property type="project" value="UniProtKB-KW"/>
</dbReference>
<evidence type="ECO:0000256" key="2">
    <source>
        <dbReference type="ARBA" id="ARBA00022603"/>
    </source>
</evidence>
<comment type="caution">
    <text evidence="5">The sequence shown here is derived from an EMBL/GenBank/DDBJ whole genome shotgun (WGS) entry which is preliminary data.</text>
</comment>
<dbReference type="RefSeq" id="WP_191183131.1">
    <property type="nucleotide sequence ID" value="NZ_JACXAJ010000002.1"/>
</dbReference>
<proteinExistence type="predicted"/>
<dbReference type="GO" id="GO:0032259">
    <property type="term" value="P:methylation"/>
    <property type="evidence" value="ECO:0007669"/>
    <property type="project" value="UniProtKB-KW"/>
</dbReference>
<keyword evidence="1" id="KW-0474">Menaquinone biosynthesis</keyword>
<reference evidence="5 6" key="1">
    <citation type="submission" date="2020-09" db="EMBL/GenBank/DDBJ databases">
        <title>Genome sequencing and assembly of Pontibacter sp.</title>
        <authorList>
            <person name="Chhetri G."/>
        </authorList>
    </citation>
    <scope>NUCLEOTIDE SEQUENCE [LARGE SCALE GENOMIC DNA]</scope>
    <source>
        <strain evidence="5 6">JH31</strain>
    </source>
</reference>
<dbReference type="InterPro" id="IPR004033">
    <property type="entry name" value="UbiE/COQ5_MeTrFase"/>
</dbReference>
<dbReference type="InterPro" id="IPR029063">
    <property type="entry name" value="SAM-dependent_MTases_sf"/>
</dbReference>
<sequence length="248" mass="28057">MGNKEVKTQAEKVDIYSEDFVSGLFDSMSATYGLTNYISSFGFTERWRHCCIEQLPKQAHFMKGYDLMTGMGEVWASLDRRFAKADITALDISPMMLARAGANVSRYTYQISLLQADVLSNTIPDHSADFVISTFGLKTFNEAQQSLLADEVVRILKPGGVFSFIEISVPQNMLRPFYMFYLKRVIPVIGRLFQGNADNYRMLGRYTSNFKDCSTFFQLLADRGLNVRFTNYFWGCATGVSGSKPSQK</sequence>
<dbReference type="SUPFAM" id="SSF53335">
    <property type="entry name" value="S-adenosyl-L-methionine-dependent methyltransferases"/>
    <property type="match status" value="1"/>
</dbReference>
<keyword evidence="3" id="KW-0808">Transferase</keyword>
<keyword evidence="2 5" id="KW-0489">Methyltransferase</keyword>
<keyword evidence="4" id="KW-0949">S-adenosyl-L-methionine</keyword>
<dbReference type="Proteomes" id="UP000625551">
    <property type="component" value="Unassembled WGS sequence"/>
</dbReference>
<dbReference type="PANTHER" id="PTHR43591">
    <property type="entry name" value="METHYLTRANSFERASE"/>
    <property type="match status" value="1"/>
</dbReference>
<protein>
    <submittedName>
        <fullName evidence="5">Class I SAM-dependent methyltransferase</fullName>
    </submittedName>
</protein>
<dbReference type="PROSITE" id="PS51608">
    <property type="entry name" value="SAM_MT_UBIE"/>
    <property type="match status" value="1"/>
</dbReference>
<evidence type="ECO:0000313" key="5">
    <source>
        <dbReference type="EMBL" id="MBD1396999.1"/>
    </source>
</evidence>
<dbReference type="Pfam" id="PF01209">
    <property type="entry name" value="Ubie_methyltran"/>
    <property type="match status" value="1"/>
</dbReference>
<evidence type="ECO:0000256" key="3">
    <source>
        <dbReference type="ARBA" id="ARBA00022679"/>
    </source>
</evidence>
<gene>
    <name evidence="5" type="ORF">H9Q13_07465</name>
</gene>
<evidence type="ECO:0000256" key="4">
    <source>
        <dbReference type="ARBA" id="ARBA00022691"/>
    </source>
</evidence>
<dbReference type="EMBL" id="JACXAJ010000002">
    <property type="protein sequence ID" value="MBD1396999.1"/>
    <property type="molecule type" value="Genomic_DNA"/>
</dbReference>
<evidence type="ECO:0000256" key="1">
    <source>
        <dbReference type="ARBA" id="ARBA00022428"/>
    </source>
</evidence>
<keyword evidence="6" id="KW-1185">Reference proteome</keyword>
<organism evidence="5 6">
    <name type="scientific">Pontibacter aquaedesilientis</name>
    <dbReference type="NCBI Taxonomy" id="2766980"/>
    <lineage>
        <taxon>Bacteria</taxon>
        <taxon>Pseudomonadati</taxon>
        <taxon>Bacteroidota</taxon>
        <taxon>Cytophagia</taxon>
        <taxon>Cytophagales</taxon>
        <taxon>Hymenobacteraceae</taxon>
        <taxon>Pontibacter</taxon>
    </lineage>
</organism>
<accession>A0ABR7XFF6</accession>
<name>A0ABR7XFF6_9BACT</name>
<dbReference type="PANTHER" id="PTHR43591:SF24">
    <property type="entry name" value="2-METHOXY-6-POLYPRENYL-1,4-BENZOQUINOL METHYLASE, MITOCHONDRIAL"/>
    <property type="match status" value="1"/>
</dbReference>
<dbReference type="CDD" id="cd02440">
    <property type="entry name" value="AdoMet_MTases"/>
    <property type="match status" value="1"/>
</dbReference>
<evidence type="ECO:0000313" key="6">
    <source>
        <dbReference type="Proteomes" id="UP000625551"/>
    </source>
</evidence>